<dbReference type="Gene3D" id="3.40.50.150">
    <property type="entry name" value="Vaccinia Virus protein VP39"/>
    <property type="match status" value="1"/>
</dbReference>
<dbReference type="OrthoDB" id="6243at2157"/>
<name>A0A1N6X0A0_9EURY</name>
<dbReference type="Pfam" id="PF13649">
    <property type="entry name" value="Methyltransf_25"/>
    <property type="match status" value="1"/>
</dbReference>
<dbReference type="AlphaFoldDB" id="A0A1N6X0A0"/>
<dbReference type="Proteomes" id="UP000186914">
    <property type="component" value="Unassembled WGS sequence"/>
</dbReference>
<protein>
    <submittedName>
        <fullName evidence="2">Methyltransferase domain-containing protein</fullName>
    </submittedName>
</protein>
<proteinExistence type="predicted"/>
<gene>
    <name evidence="2" type="ORF">SAMN05421858_0937</name>
</gene>
<feature type="domain" description="Methyltransferase" evidence="1">
    <location>
        <begin position="48"/>
        <end position="140"/>
    </location>
</feature>
<evidence type="ECO:0000313" key="2">
    <source>
        <dbReference type="EMBL" id="SIQ95772.1"/>
    </source>
</evidence>
<dbReference type="CDD" id="cd02440">
    <property type="entry name" value="AdoMet_MTases"/>
    <property type="match status" value="1"/>
</dbReference>
<keyword evidence="2" id="KW-0489">Methyltransferase</keyword>
<keyword evidence="3" id="KW-1185">Reference proteome</keyword>
<evidence type="ECO:0000313" key="3">
    <source>
        <dbReference type="Proteomes" id="UP000186914"/>
    </source>
</evidence>
<dbReference type="InterPro" id="IPR029063">
    <property type="entry name" value="SAM-dependent_MTases_sf"/>
</dbReference>
<dbReference type="InterPro" id="IPR041698">
    <property type="entry name" value="Methyltransf_25"/>
</dbReference>
<dbReference type="GO" id="GO:0008168">
    <property type="term" value="F:methyltransferase activity"/>
    <property type="evidence" value="ECO:0007669"/>
    <property type="project" value="UniProtKB-KW"/>
</dbReference>
<dbReference type="EMBL" id="FTNO01000001">
    <property type="protein sequence ID" value="SIQ95772.1"/>
    <property type="molecule type" value="Genomic_DNA"/>
</dbReference>
<keyword evidence="2" id="KW-0808">Transferase</keyword>
<dbReference type="GO" id="GO:0032259">
    <property type="term" value="P:methylation"/>
    <property type="evidence" value="ECO:0007669"/>
    <property type="project" value="UniProtKB-KW"/>
</dbReference>
<reference evidence="3" key="1">
    <citation type="submission" date="2017-01" db="EMBL/GenBank/DDBJ databases">
        <authorList>
            <person name="Varghese N."/>
            <person name="Submissions S."/>
        </authorList>
    </citation>
    <scope>NUCLEOTIDE SEQUENCE [LARGE SCALE GENOMIC DNA]</scope>
    <source>
        <strain evidence="3">CGMCC 1.7737</strain>
    </source>
</reference>
<accession>A0A1N6X0A0</accession>
<organism evidence="2 3">
    <name type="scientific">Haladaptatus litoreus</name>
    <dbReference type="NCBI Taxonomy" id="553468"/>
    <lineage>
        <taxon>Archaea</taxon>
        <taxon>Methanobacteriati</taxon>
        <taxon>Methanobacteriota</taxon>
        <taxon>Stenosarchaea group</taxon>
        <taxon>Halobacteria</taxon>
        <taxon>Halobacteriales</taxon>
        <taxon>Haladaptataceae</taxon>
        <taxon>Haladaptatus</taxon>
    </lineage>
</organism>
<dbReference type="SUPFAM" id="SSF53335">
    <property type="entry name" value="S-adenosyl-L-methionine-dependent methyltransferases"/>
    <property type="match status" value="1"/>
</dbReference>
<sequence length="211" mass="23876">MNPNEVRESWAERSGEYSPDYYAHYGPNETSESIRSYLDSHLGSNAAILELGCSSGRHLAYLLENGYENLFGIEINDEAFEVMDDTYPDLAKQGTFYHDAIENVVGDFEDGQFDAVFSVETLQHLHPDDEWVFTELARITDDLLITVENEGSDAADGHDSESAELGVNYVNDDFPLYYRNWNRIFTDLGLTEVDSEVGEQDTVRVFRTSGK</sequence>
<dbReference type="RefSeq" id="WP_076428379.1">
    <property type="nucleotide sequence ID" value="NZ_FTNO01000001.1"/>
</dbReference>
<evidence type="ECO:0000259" key="1">
    <source>
        <dbReference type="Pfam" id="PF13649"/>
    </source>
</evidence>